<evidence type="ECO:0000313" key="2">
    <source>
        <dbReference type="Proteomes" id="UP001160152"/>
    </source>
</evidence>
<dbReference type="Proteomes" id="UP001160152">
    <property type="component" value="Unassembled WGS sequence"/>
</dbReference>
<accession>A0ABD4YIT5</accession>
<comment type="caution">
    <text evidence="1">The sequence shown here is derived from an EMBL/GenBank/DDBJ whole genome shotgun (WGS) entry which is preliminary data.</text>
</comment>
<dbReference type="EMBL" id="JAOCBV010000001">
    <property type="protein sequence ID" value="MDH0759192.1"/>
    <property type="molecule type" value="Genomic_DNA"/>
</dbReference>
<reference evidence="1 2" key="1">
    <citation type="submission" date="2022-09" db="EMBL/GenBank/DDBJ databases">
        <title>Intensive care unit water sources are persistently colonized with multi-drug resistant bacteria and are the site of extensive horizontal gene transfer of antibiotic resistance genes.</title>
        <authorList>
            <person name="Diorio-Toth L."/>
        </authorList>
    </citation>
    <scope>NUCLEOTIDE SEQUENCE [LARGE SCALE GENOMIC DNA]</scope>
    <source>
        <strain evidence="1 2">GD03901</strain>
    </source>
</reference>
<organism evidence="1 2">
    <name type="scientific">Pseudomonas juntendi</name>
    <dbReference type="NCBI Taxonomy" id="2666183"/>
    <lineage>
        <taxon>Bacteria</taxon>
        <taxon>Pseudomonadati</taxon>
        <taxon>Pseudomonadota</taxon>
        <taxon>Gammaproteobacteria</taxon>
        <taxon>Pseudomonadales</taxon>
        <taxon>Pseudomonadaceae</taxon>
        <taxon>Pseudomonas</taxon>
    </lineage>
</organism>
<dbReference type="InterPro" id="IPR021830">
    <property type="entry name" value="DUF3422"/>
</dbReference>
<dbReference type="AlphaFoldDB" id="A0ABD4YIT5"/>
<proteinExistence type="predicted"/>
<dbReference type="RefSeq" id="WP_212632229.1">
    <property type="nucleotide sequence ID" value="NZ_JAOCBV010000001.1"/>
</dbReference>
<name>A0ABD4YIT5_9PSED</name>
<evidence type="ECO:0000313" key="1">
    <source>
        <dbReference type="EMBL" id="MDH0759192.1"/>
    </source>
</evidence>
<sequence length="135" mass="15307">MHSLRIGLHNELHARPSIYFHEPAHVFHMALLEEGNALDQIVGKLETEGENTATHCRSQGLLRLDGFSMKWERHTEFLSLTLVLPKSEGGEFWPAIPDYLESLVSGHEHLIVECTQILVEAEDSWEVSVRGIRLA</sequence>
<protein>
    <submittedName>
        <fullName evidence="1">DUF3422 domain-containing protein</fullName>
    </submittedName>
</protein>
<gene>
    <name evidence="1" type="ORF">N5C70_21105</name>
</gene>
<dbReference type="Pfam" id="PF11902">
    <property type="entry name" value="DUF3422"/>
    <property type="match status" value="1"/>
</dbReference>